<protein>
    <submittedName>
        <fullName evidence="3">Uncharacterized protein</fullName>
    </submittedName>
</protein>
<keyword evidence="1" id="KW-0175">Coiled coil</keyword>
<proteinExistence type="predicted"/>
<keyword evidence="4" id="KW-1185">Reference proteome</keyword>
<feature type="region of interest" description="Disordered" evidence="2">
    <location>
        <begin position="244"/>
        <end position="276"/>
    </location>
</feature>
<name>A0AAD8MP87_9APIA</name>
<reference evidence="3" key="1">
    <citation type="submission" date="2023-02" db="EMBL/GenBank/DDBJ databases">
        <title>Genome of toxic invasive species Heracleum sosnowskyi carries increased number of genes despite the absence of recent whole-genome duplications.</title>
        <authorList>
            <person name="Schelkunov M."/>
            <person name="Shtratnikova V."/>
            <person name="Makarenko M."/>
            <person name="Klepikova A."/>
            <person name="Omelchenko D."/>
            <person name="Novikova G."/>
            <person name="Obukhova E."/>
            <person name="Bogdanov V."/>
            <person name="Penin A."/>
            <person name="Logacheva M."/>
        </authorList>
    </citation>
    <scope>NUCLEOTIDE SEQUENCE</scope>
    <source>
        <strain evidence="3">Hsosn_3</strain>
        <tissue evidence="3">Leaf</tissue>
    </source>
</reference>
<sequence>MSGNRYETMKIPMLKKTEFSTWKVKMLMYLEASDPDYIDRISNGPFIPTEPVAATETTPAGLAPKKKSEWTPEDKAQIIKDAKVRNILHNGLDTVLSNRVIACKTAKEIWDALEVQCQGTEEIKKNRRGILIQEYEQFEAKHDEDIIEIYDRFLTLLNELSLVGKVYDVEDSNVKFLRSLPMEWITQQNLIRHTYRMNLMTLDEIYGMLKTYDLEIKQKEGTRSKPKSVALKVESKERRVHQGKMKAKAHVVIKSDTDADTDDSTDEESDDDSDKELVQMMAMMVKGFRRMKQGKFRKDGRKSKGDQYSDRKVGKSTGKALVMTNKGWMDSSDSEEEEEETNYALMAEIEEASDKVPKTAYAFDTDNICELKSFLRNLHISYNNQSKENIRILNESADLKERNEYLETELVILKNTQNLCEKLKGIEIEQMLKIESLEKELRKEREQIRVWTHSGK</sequence>
<evidence type="ECO:0000256" key="2">
    <source>
        <dbReference type="SAM" id="MobiDB-lite"/>
    </source>
</evidence>
<evidence type="ECO:0000313" key="3">
    <source>
        <dbReference type="EMBL" id="KAK1379053.1"/>
    </source>
</evidence>
<organism evidence="3 4">
    <name type="scientific">Heracleum sosnowskyi</name>
    <dbReference type="NCBI Taxonomy" id="360622"/>
    <lineage>
        <taxon>Eukaryota</taxon>
        <taxon>Viridiplantae</taxon>
        <taxon>Streptophyta</taxon>
        <taxon>Embryophyta</taxon>
        <taxon>Tracheophyta</taxon>
        <taxon>Spermatophyta</taxon>
        <taxon>Magnoliopsida</taxon>
        <taxon>eudicotyledons</taxon>
        <taxon>Gunneridae</taxon>
        <taxon>Pentapetalae</taxon>
        <taxon>asterids</taxon>
        <taxon>campanulids</taxon>
        <taxon>Apiales</taxon>
        <taxon>Apiaceae</taxon>
        <taxon>Apioideae</taxon>
        <taxon>apioid superclade</taxon>
        <taxon>Tordylieae</taxon>
        <taxon>Tordyliinae</taxon>
        <taxon>Heracleum</taxon>
    </lineage>
</organism>
<feature type="region of interest" description="Disordered" evidence="2">
    <location>
        <begin position="294"/>
        <end position="316"/>
    </location>
</feature>
<feature type="coiled-coil region" evidence="1">
    <location>
        <begin position="383"/>
        <end position="454"/>
    </location>
</feature>
<accession>A0AAD8MP87</accession>
<dbReference type="PANTHER" id="PTHR34676:SF17">
    <property type="entry name" value="OS06G0684500 PROTEIN"/>
    <property type="match status" value="1"/>
</dbReference>
<dbReference type="PANTHER" id="PTHR34676">
    <property type="entry name" value="DUF4219 DOMAIN-CONTAINING PROTEIN-RELATED"/>
    <property type="match status" value="1"/>
</dbReference>
<evidence type="ECO:0000256" key="1">
    <source>
        <dbReference type="SAM" id="Coils"/>
    </source>
</evidence>
<dbReference type="AlphaFoldDB" id="A0AAD8MP87"/>
<feature type="compositionally biased region" description="Acidic residues" evidence="2">
    <location>
        <begin position="258"/>
        <end position="274"/>
    </location>
</feature>
<dbReference type="Proteomes" id="UP001237642">
    <property type="component" value="Unassembled WGS sequence"/>
</dbReference>
<dbReference type="Pfam" id="PF14223">
    <property type="entry name" value="Retrotran_gag_2"/>
    <property type="match status" value="1"/>
</dbReference>
<comment type="caution">
    <text evidence="3">The sequence shown here is derived from an EMBL/GenBank/DDBJ whole genome shotgun (WGS) entry which is preliminary data.</text>
</comment>
<evidence type="ECO:0000313" key="4">
    <source>
        <dbReference type="Proteomes" id="UP001237642"/>
    </source>
</evidence>
<reference evidence="3" key="2">
    <citation type="submission" date="2023-05" db="EMBL/GenBank/DDBJ databases">
        <authorList>
            <person name="Schelkunov M.I."/>
        </authorList>
    </citation>
    <scope>NUCLEOTIDE SEQUENCE</scope>
    <source>
        <strain evidence="3">Hsosn_3</strain>
        <tissue evidence="3">Leaf</tissue>
    </source>
</reference>
<dbReference type="EMBL" id="JAUIZM010000006">
    <property type="protein sequence ID" value="KAK1379053.1"/>
    <property type="molecule type" value="Genomic_DNA"/>
</dbReference>
<gene>
    <name evidence="3" type="ORF">POM88_025797</name>
</gene>
<feature type="compositionally biased region" description="Basic and acidic residues" evidence="2">
    <location>
        <begin position="302"/>
        <end position="313"/>
    </location>
</feature>